<dbReference type="Proteomes" id="UP000054558">
    <property type="component" value="Unassembled WGS sequence"/>
</dbReference>
<reference evidence="1 2" key="1">
    <citation type="journal article" date="2014" name="Nat. Commun.">
        <title>Klebsormidium flaccidum genome reveals primary factors for plant terrestrial adaptation.</title>
        <authorList>
            <person name="Hori K."/>
            <person name="Maruyama F."/>
            <person name="Fujisawa T."/>
            <person name="Togashi T."/>
            <person name="Yamamoto N."/>
            <person name="Seo M."/>
            <person name="Sato S."/>
            <person name="Yamada T."/>
            <person name="Mori H."/>
            <person name="Tajima N."/>
            <person name="Moriyama T."/>
            <person name="Ikeuchi M."/>
            <person name="Watanabe M."/>
            <person name="Wada H."/>
            <person name="Kobayashi K."/>
            <person name="Saito M."/>
            <person name="Masuda T."/>
            <person name="Sasaki-Sekimoto Y."/>
            <person name="Mashiguchi K."/>
            <person name="Awai K."/>
            <person name="Shimojima M."/>
            <person name="Masuda S."/>
            <person name="Iwai M."/>
            <person name="Nobusawa T."/>
            <person name="Narise T."/>
            <person name="Kondo S."/>
            <person name="Saito H."/>
            <person name="Sato R."/>
            <person name="Murakawa M."/>
            <person name="Ihara Y."/>
            <person name="Oshima-Yamada Y."/>
            <person name="Ohtaka K."/>
            <person name="Satoh M."/>
            <person name="Sonobe K."/>
            <person name="Ishii M."/>
            <person name="Ohtani R."/>
            <person name="Kanamori-Sato M."/>
            <person name="Honoki R."/>
            <person name="Miyazaki D."/>
            <person name="Mochizuki H."/>
            <person name="Umetsu J."/>
            <person name="Higashi K."/>
            <person name="Shibata D."/>
            <person name="Kamiya Y."/>
            <person name="Sato N."/>
            <person name="Nakamura Y."/>
            <person name="Tabata S."/>
            <person name="Ida S."/>
            <person name="Kurokawa K."/>
            <person name="Ohta H."/>
        </authorList>
    </citation>
    <scope>NUCLEOTIDE SEQUENCE [LARGE SCALE GENOMIC DNA]</scope>
    <source>
        <strain evidence="1 2">NIES-2285</strain>
    </source>
</reference>
<protein>
    <submittedName>
        <fullName evidence="1">Uncharacterized protein</fullName>
    </submittedName>
</protein>
<organism evidence="1 2">
    <name type="scientific">Klebsormidium nitens</name>
    <name type="common">Green alga</name>
    <name type="synonym">Ulothrix nitens</name>
    <dbReference type="NCBI Taxonomy" id="105231"/>
    <lineage>
        <taxon>Eukaryota</taxon>
        <taxon>Viridiplantae</taxon>
        <taxon>Streptophyta</taxon>
        <taxon>Klebsormidiophyceae</taxon>
        <taxon>Klebsormidiales</taxon>
        <taxon>Klebsormidiaceae</taxon>
        <taxon>Klebsormidium</taxon>
    </lineage>
</organism>
<accession>A0A1Y1INQ2</accession>
<evidence type="ECO:0000313" key="1">
    <source>
        <dbReference type="EMBL" id="GAQ92374.1"/>
    </source>
</evidence>
<keyword evidence="2" id="KW-1185">Reference proteome</keyword>
<dbReference type="OMA" id="LEKRERW"/>
<dbReference type="EMBL" id="DF237947">
    <property type="protein sequence ID" value="GAQ92374.1"/>
    <property type="molecule type" value="Genomic_DNA"/>
</dbReference>
<gene>
    <name evidence="1" type="ORF">KFL_009980010</name>
</gene>
<feature type="non-terminal residue" evidence="1">
    <location>
        <position position="1"/>
    </location>
</feature>
<sequence length="169" mass="18331">AASRRLIALLHATPCDPLEKRERWSELMHKWRHETIEGEATWGPDAQERKLCHVALRVLDEGHAAMADVDSPVYYAAATLRCCCHFREAVRSEVVGTAGPLMAALGTAYAGMAGLVRTCEGRAPDEEEARRWEAFEGVATKLLFCMGAVLDAEPLAGGLQDPRSLGTGG</sequence>
<proteinExistence type="predicted"/>
<name>A0A1Y1INQ2_KLENI</name>
<dbReference type="AlphaFoldDB" id="A0A1Y1INQ2"/>
<evidence type="ECO:0000313" key="2">
    <source>
        <dbReference type="Proteomes" id="UP000054558"/>
    </source>
</evidence>